<name>A0ACC1HUI2_9FUNG</name>
<protein>
    <submittedName>
        <fullName evidence="1">Uncharacterized protein</fullName>
    </submittedName>
</protein>
<evidence type="ECO:0000313" key="1">
    <source>
        <dbReference type="EMBL" id="KAJ1678986.1"/>
    </source>
</evidence>
<evidence type="ECO:0000313" key="2">
    <source>
        <dbReference type="Proteomes" id="UP001145114"/>
    </source>
</evidence>
<comment type="caution">
    <text evidence="1">The sequence shown here is derived from an EMBL/GenBank/DDBJ whole genome shotgun (WGS) entry which is preliminary data.</text>
</comment>
<reference evidence="1" key="1">
    <citation type="submission" date="2022-06" db="EMBL/GenBank/DDBJ databases">
        <title>Phylogenomic reconstructions and comparative analyses of Kickxellomycotina fungi.</title>
        <authorList>
            <person name="Reynolds N.K."/>
            <person name="Stajich J.E."/>
            <person name="Barry K."/>
            <person name="Grigoriev I.V."/>
            <person name="Crous P."/>
            <person name="Smith M.E."/>
        </authorList>
    </citation>
    <scope>NUCLEOTIDE SEQUENCE</scope>
    <source>
        <strain evidence="1">RSA 2271</strain>
    </source>
</reference>
<accession>A0ACC1HUI2</accession>
<gene>
    <name evidence="1" type="ORF">EV182_002957</name>
</gene>
<dbReference type="Proteomes" id="UP001145114">
    <property type="component" value="Unassembled WGS sequence"/>
</dbReference>
<proteinExistence type="predicted"/>
<keyword evidence="2" id="KW-1185">Reference proteome</keyword>
<organism evidence="1 2">
    <name type="scientific">Spiromyces aspiralis</name>
    <dbReference type="NCBI Taxonomy" id="68401"/>
    <lineage>
        <taxon>Eukaryota</taxon>
        <taxon>Fungi</taxon>
        <taxon>Fungi incertae sedis</taxon>
        <taxon>Zoopagomycota</taxon>
        <taxon>Kickxellomycotina</taxon>
        <taxon>Kickxellomycetes</taxon>
        <taxon>Kickxellales</taxon>
        <taxon>Kickxellaceae</taxon>
        <taxon>Spiromyces</taxon>
    </lineage>
</organism>
<feature type="non-terminal residue" evidence="1">
    <location>
        <position position="149"/>
    </location>
</feature>
<sequence length="149" mass="16775">MVTPTLCLPACVELGPNQIGELCIKSNTTLKGYLNNPEATAKAFDRDGFFHVGDVVRMDENGYLYVLGRKSDIIWYQDRPVFPYESERIIRQHPEVKDCVVVAVPDTRSGRPDSQVPRVYIQLIKESLSKSHDGNDNGEQRRAVVGQIL</sequence>
<dbReference type="EMBL" id="JAMZIH010000689">
    <property type="protein sequence ID" value="KAJ1678986.1"/>
    <property type="molecule type" value="Genomic_DNA"/>
</dbReference>